<dbReference type="EMBL" id="NOXU01000021">
    <property type="protein sequence ID" value="OYQ36683.1"/>
    <property type="molecule type" value="Genomic_DNA"/>
</dbReference>
<dbReference type="PROSITE" id="PS51318">
    <property type="entry name" value="TAT"/>
    <property type="match status" value="1"/>
</dbReference>
<evidence type="ECO:0000256" key="2">
    <source>
        <dbReference type="ARBA" id="ARBA00005995"/>
    </source>
</evidence>
<dbReference type="OrthoDB" id="9790035at2"/>
<accession>A0A255Z579</accession>
<dbReference type="Proteomes" id="UP000216998">
    <property type="component" value="Unassembled WGS sequence"/>
</dbReference>
<feature type="chain" id="PRO_5012829827" description="Amine oxidase domain-containing protein" evidence="5">
    <location>
        <begin position="24"/>
        <end position="491"/>
    </location>
</feature>
<dbReference type="InterPro" id="IPR002937">
    <property type="entry name" value="Amino_oxidase"/>
</dbReference>
<evidence type="ECO:0000256" key="5">
    <source>
        <dbReference type="SAM" id="SignalP"/>
    </source>
</evidence>
<dbReference type="InterPro" id="IPR001613">
    <property type="entry name" value="Flavin_amine_oxidase"/>
</dbReference>
<dbReference type="GO" id="GO:0016491">
    <property type="term" value="F:oxidoreductase activity"/>
    <property type="evidence" value="ECO:0007669"/>
    <property type="project" value="UniProtKB-KW"/>
</dbReference>
<dbReference type="PANTHER" id="PTHR43563">
    <property type="entry name" value="AMINE OXIDASE"/>
    <property type="match status" value="1"/>
</dbReference>
<feature type="binding site" evidence="4">
    <location>
        <position position="277"/>
    </location>
    <ligand>
        <name>FAD</name>
        <dbReference type="ChEBI" id="CHEBI:57692"/>
    </ligand>
</feature>
<evidence type="ECO:0000256" key="1">
    <source>
        <dbReference type="ARBA" id="ARBA00001974"/>
    </source>
</evidence>
<dbReference type="PANTHER" id="PTHR43563:SF1">
    <property type="entry name" value="AMINE OXIDASE [FLAVIN-CONTAINING] B"/>
    <property type="match status" value="1"/>
</dbReference>
<dbReference type="Gene3D" id="3.50.50.60">
    <property type="entry name" value="FAD/NAD(P)-binding domain"/>
    <property type="match status" value="1"/>
</dbReference>
<organism evidence="7 8">
    <name type="scientific">Niveispirillum lacus</name>
    <dbReference type="NCBI Taxonomy" id="1981099"/>
    <lineage>
        <taxon>Bacteria</taxon>
        <taxon>Pseudomonadati</taxon>
        <taxon>Pseudomonadota</taxon>
        <taxon>Alphaproteobacteria</taxon>
        <taxon>Rhodospirillales</taxon>
        <taxon>Azospirillaceae</taxon>
        <taxon>Niveispirillum</taxon>
    </lineage>
</organism>
<protein>
    <recommendedName>
        <fullName evidence="6">Amine oxidase domain-containing protein</fullName>
    </recommendedName>
</protein>
<dbReference type="PRINTS" id="PR00757">
    <property type="entry name" value="AMINEOXDASEF"/>
</dbReference>
<evidence type="ECO:0000256" key="3">
    <source>
        <dbReference type="ARBA" id="ARBA00023002"/>
    </source>
</evidence>
<evidence type="ECO:0000256" key="4">
    <source>
        <dbReference type="PIRSR" id="PIRSR601613-1"/>
    </source>
</evidence>
<dbReference type="SUPFAM" id="SSF54373">
    <property type="entry name" value="FAD-linked reductases, C-terminal domain"/>
    <property type="match status" value="1"/>
</dbReference>
<feature type="binding site" evidence="4">
    <location>
        <position position="37"/>
    </location>
    <ligand>
        <name>FAD</name>
        <dbReference type="ChEBI" id="CHEBI:57692"/>
    </ligand>
</feature>
<feature type="signal peptide" evidence="5">
    <location>
        <begin position="1"/>
        <end position="23"/>
    </location>
</feature>
<sequence>MVTRRHFLATSAALTLLPGVALAEEKSDVVIIGAGLSGLNAANLLVEQGFKVIVLDANNVVGGRVRTHHTANGPIDVGASQIGRSYARVIDACWRYGLKLIPEDRDLLKFGAHYQNHWIDNATWASHPLNRCEGEERSIPPLMMGSRLAGKYNPLKNIDDWLDPKFSEYDVSLRTLLRQKGHSAQAIELAALSAPGIGIDETSVLRMWQEETRGALDRKFGTDVKTDAHKDHPFGEAHTRDIVNGLTSTSNIEGGCHLLPLAMARPLGDAVRVNKKVVHIELSSSAGAVTCADGSRYRGRFIISAVPFTVLRKVKISGPPGPSVAQAIATMPYANTARLYLTVDPFWLEDGLPPSFSTDGPLGMFWAIDNHKGTGPHRAMIVLVSAVAREITKRGTEQAVPFLLSELARLRPASAGKVRVNTYMDWGADPLQLGCGFSLAPGQVNSFARTMLEPWEVMHFAGEHTRRSDFGMESAMESGERAALEIMARAA</sequence>
<name>A0A255Z579_9PROT</name>
<dbReference type="InterPro" id="IPR050703">
    <property type="entry name" value="Flavin_MAO"/>
</dbReference>
<dbReference type="InterPro" id="IPR006311">
    <property type="entry name" value="TAT_signal"/>
</dbReference>
<proteinExistence type="inferred from homology"/>
<comment type="similarity">
    <text evidence="2">Belongs to the flavin monoamine oxidase family.</text>
</comment>
<feature type="domain" description="Amine oxidase" evidence="6">
    <location>
        <begin position="36"/>
        <end position="486"/>
    </location>
</feature>
<comment type="caution">
    <text evidence="7">The sequence shown here is derived from an EMBL/GenBank/DDBJ whole genome shotgun (WGS) entry which is preliminary data.</text>
</comment>
<comment type="cofactor">
    <cofactor evidence="1">
        <name>FAD</name>
        <dbReference type="ChEBI" id="CHEBI:57692"/>
    </cofactor>
</comment>
<dbReference type="InterPro" id="IPR036188">
    <property type="entry name" value="FAD/NAD-bd_sf"/>
</dbReference>
<dbReference type="Pfam" id="PF01593">
    <property type="entry name" value="Amino_oxidase"/>
    <property type="match status" value="1"/>
</dbReference>
<dbReference type="SUPFAM" id="SSF51905">
    <property type="entry name" value="FAD/NAD(P)-binding domain"/>
    <property type="match status" value="1"/>
</dbReference>
<reference evidence="7 8" key="1">
    <citation type="submission" date="2017-07" db="EMBL/GenBank/DDBJ databases">
        <title>Niveispirillum cyanobacteriorum sp. nov., isolated from cyanobacterial aggregates in a eutrophic lake.</title>
        <authorList>
            <person name="Cai H."/>
        </authorList>
    </citation>
    <scope>NUCLEOTIDE SEQUENCE [LARGE SCALE GENOMIC DNA]</scope>
    <source>
        <strain evidence="8">TH1-14</strain>
    </source>
</reference>
<keyword evidence="3" id="KW-0560">Oxidoreductase</keyword>
<keyword evidence="5" id="KW-0732">Signal</keyword>
<feature type="binding site" evidence="4">
    <location>
        <position position="463"/>
    </location>
    <ligand>
        <name>FAD</name>
        <dbReference type="ChEBI" id="CHEBI:57692"/>
    </ligand>
</feature>
<evidence type="ECO:0000259" key="6">
    <source>
        <dbReference type="Pfam" id="PF01593"/>
    </source>
</evidence>
<dbReference type="AlphaFoldDB" id="A0A255Z579"/>
<evidence type="ECO:0000313" key="7">
    <source>
        <dbReference type="EMBL" id="OYQ36683.1"/>
    </source>
</evidence>
<keyword evidence="8" id="KW-1185">Reference proteome</keyword>
<evidence type="ECO:0000313" key="8">
    <source>
        <dbReference type="Proteomes" id="UP000216998"/>
    </source>
</evidence>
<gene>
    <name evidence="7" type="ORF">CHU95_03730</name>
</gene>